<gene>
    <name evidence="2" type="primary">Trpm1_1</name>
    <name evidence="2" type="ORF">EYF80_064676</name>
</gene>
<organism evidence="2 3">
    <name type="scientific">Liparis tanakae</name>
    <name type="common">Tanaka's snailfish</name>
    <dbReference type="NCBI Taxonomy" id="230148"/>
    <lineage>
        <taxon>Eukaryota</taxon>
        <taxon>Metazoa</taxon>
        <taxon>Chordata</taxon>
        <taxon>Craniata</taxon>
        <taxon>Vertebrata</taxon>
        <taxon>Euteleostomi</taxon>
        <taxon>Actinopterygii</taxon>
        <taxon>Neopterygii</taxon>
        <taxon>Teleostei</taxon>
        <taxon>Neoteleostei</taxon>
        <taxon>Acanthomorphata</taxon>
        <taxon>Eupercaria</taxon>
        <taxon>Perciformes</taxon>
        <taxon>Cottioidei</taxon>
        <taxon>Cottales</taxon>
        <taxon>Liparidae</taxon>
        <taxon>Liparis</taxon>
    </lineage>
</organism>
<keyword evidence="2" id="KW-0675">Receptor</keyword>
<dbReference type="GO" id="GO:0005262">
    <property type="term" value="F:calcium channel activity"/>
    <property type="evidence" value="ECO:0007669"/>
    <property type="project" value="TreeGrafter"/>
</dbReference>
<accession>A0A4Z2E8F3</accession>
<dbReference type="InterPro" id="IPR050927">
    <property type="entry name" value="TRPM"/>
</dbReference>
<protein>
    <submittedName>
        <fullName evidence="2">Transient receptor potential cation channel subfamily M member 1</fullName>
    </submittedName>
</protein>
<name>A0A4Z2E8F3_9TELE</name>
<dbReference type="InterPro" id="IPR041491">
    <property type="entry name" value="TRPM_SLOG"/>
</dbReference>
<sequence>MGDSSPSHWTNRVLQVSRPYQTMSNRLSKLSVLNSSHSHFLLADNGSAGKYGAEVRLRRQLEKHIALQRINTRLGQGVPVVCLVLEGGPNVVSIVLESLREEPPVPVVLCDGSGRAADMLAFAHRYCGEDGLLGDRVTEQLLVSVQKTFSYSRGQAQQLVAMVTECMKRRALVGPPDL</sequence>
<evidence type="ECO:0000313" key="3">
    <source>
        <dbReference type="Proteomes" id="UP000314294"/>
    </source>
</evidence>
<dbReference type="OrthoDB" id="301415at2759"/>
<evidence type="ECO:0000259" key="1">
    <source>
        <dbReference type="Pfam" id="PF18139"/>
    </source>
</evidence>
<evidence type="ECO:0000313" key="2">
    <source>
        <dbReference type="EMBL" id="TNN25196.1"/>
    </source>
</evidence>
<reference evidence="2 3" key="1">
    <citation type="submission" date="2019-03" db="EMBL/GenBank/DDBJ databases">
        <title>First draft genome of Liparis tanakae, snailfish: a comprehensive survey of snailfish specific genes.</title>
        <authorList>
            <person name="Kim W."/>
            <person name="Song I."/>
            <person name="Jeong J.-H."/>
            <person name="Kim D."/>
            <person name="Kim S."/>
            <person name="Ryu S."/>
            <person name="Song J.Y."/>
            <person name="Lee S.K."/>
        </authorList>
    </citation>
    <scope>NUCLEOTIDE SEQUENCE [LARGE SCALE GENOMIC DNA]</scope>
    <source>
        <tissue evidence="2">Muscle</tissue>
    </source>
</reference>
<dbReference type="PANTHER" id="PTHR13800">
    <property type="entry name" value="TRANSIENT RECEPTOR POTENTIAL CATION CHANNEL, SUBFAMILY M, MEMBER 6"/>
    <property type="match status" value="1"/>
</dbReference>
<dbReference type="Proteomes" id="UP000314294">
    <property type="component" value="Unassembled WGS sequence"/>
</dbReference>
<feature type="domain" description="TRPM SLOG" evidence="1">
    <location>
        <begin position="16"/>
        <end position="166"/>
    </location>
</feature>
<dbReference type="Pfam" id="PF18139">
    <property type="entry name" value="LSDAT_euk"/>
    <property type="match status" value="1"/>
</dbReference>
<dbReference type="AlphaFoldDB" id="A0A4Z2E8F3"/>
<dbReference type="PANTHER" id="PTHR13800:SF13">
    <property type="entry name" value="TRANSIENT RECEPTOR POTENTIAL CATION CHANNEL SUBFAMILY M MEMBER 1"/>
    <property type="match status" value="1"/>
</dbReference>
<dbReference type="EMBL" id="SRLO01013213">
    <property type="protein sequence ID" value="TNN25196.1"/>
    <property type="molecule type" value="Genomic_DNA"/>
</dbReference>
<comment type="caution">
    <text evidence="2">The sequence shown here is derived from an EMBL/GenBank/DDBJ whole genome shotgun (WGS) entry which is preliminary data.</text>
</comment>
<proteinExistence type="predicted"/>
<keyword evidence="3" id="KW-1185">Reference proteome</keyword>
<dbReference type="GO" id="GO:0005886">
    <property type="term" value="C:plasma membrane"/>
    <property type="evidence" value="ECO:0007669"/>
    <property type="project" value="TreeGrafter"/>
</dbReference>